<evidence type="ECO:0000313" key="3">
    <source>
        <dbReference type="Proteomes" id="UP000800093"/>
    </source>
</evidence>
<dbReference type="EMBL" id="ML986681">
    <property type="protein sequence ID" value="KAF2260412.1"/>
    <property type="molecule type" value="Genomic_DNA"/>
</dbReference>
<feature type="region of interest" description="Disordered" evidence="1">
    <location>
        <begin position="59"/>
        <end position="80"/>
    </location>
</feature>
<name>A0A9P4MZL4_9PLEO</name>
<dbReference type="AlphaFoldDB" id="A0A9P4MZL4"/>
<evidence type="ECO:0000313" key="2">
    <source>
        <dbReference type="EMBL" id="KAF2260412.1"/>
    </source>
</evidence>
<protein>
    <submittedName>
        <fullName evidence="2">Uncharacterized protein</fullName>
    </submittedName>
</protein>
<proteinExistence type="predicted"/>
<accession>A0A9P4MZL4</accession>
<evidence type="ECO:0000256" key="1">
    <source>
        <dbReference type="SAM" id="MobiDB-lite"/>
    </source>
</evidence>
<gene>
    <name evidence="2" type="ORF">CC78DRAFT_584832</name>
</gene>
<comment type="caution">
    <text evidence="2">The sequence shown here is derived from an EMBL/GenBank/DDBJ whole genome shotgun (WGS) entry which is preliminary data.</text>
</comment>
<reference evidence="3" key="1">
    <citation type="journal article" date="2020" name="Stud. Mycol.">
        <title>101 Dothideomycetes genomes: A test case for predicting lifestyles and emergence of pathogens.</title>
        <authorList>
            <person name="Haridas S."/>
            <person name="Albert R."/>
            <person name="Binder M."/>
            <person name="Bloem J."/>
            <person name="LaButti K."/>
            <person name="Salamov A."/>
            <person name="Andreopoulos B."/>
            <person name="Baker S."/>
            <person name="Barry K."/>
            <person name="Bills G."/>
            <person name="Bluhm B."/>
            <person name="Cannon C."/>
            <person name="Castanera R."/>
            <person name="Culley D."/>
            <person name="Daum C."/>
            <person name="Ezra D."/>
            <person name="Gonzalez J."/>
            <person name="Henrissat B."/>
            <person name="Kuo A."/>
            <person name="Liang C."/>
            <person name="Lipzen A."/>
            <person name="Lutzoni F."/>
            <person name="Magnuson J."/>
            <person name="Mondo S."/>
            <person name="Nolan M."/>
            <person name="Ohm R."/>
            <person name="Pangilinan J."/>
            <person name="Park H.-J."/>
            <person name="Ramirez L."/>
            <person name="Alfaro M."/>
            <person name="Sun H."/>
            <person name="Tritt A."/>
            <person name="Yoshinaga Y."/>
            <person name="Zwiers L.-H."/>
            <person name="Turgeon B."/>
            <person name="Goodwin S."/>
            <person name="Spatafora J."/>
            <person name="Crous P."/>
            <person name="Grigoriev I."/>
        </authorList>
    </citation>
    <scope>NUCLEOTIDE SEQUENCE [LARGE SCALE GENOMIC DNA]</scope>
    <source>
        <strain evidence="3">CBS 304.66</strain>
    </source>
</reference>
<organism evidence="2 3">
    <name type="scientific">Lojkania enalia</name>
    <dbReference type="NCBI Taxonomy" id="147567"/>
    <lineage>
        <taxon>Eukaryota</taxon>
        <taxon>Fungi</taxon>
        <taxon>Dikarya</taxon>
        <taxon>Ascomycota</taxon>
        <taxon>Pezizomycotina</taxon>
        <taxon>Dothideomycetes</taxon>
        <taxon>Pleosporomycetidae</taxon>
        <taxon>Pleosporales</taxon>
        <taxon>Pleosporales incertae sedis</taxon>
        <taxon>Lojkania</taxon>
    </lineage>
</organism>
<sequence length="80" mass="9166">MEYTTREFLVICVSSSQEYDPFARWRQIGKFLNDELLGWLTVGVNLADILEQPISGLDAEKSNTVPRNNKRGIFDDHLGH</sequence>
<keyword evidence="3" id="KW-1185">Reference proteome</keyword>
<dbReference type="Proteomes" id="UP000800093">
    <property type="component" value="Unassembled WGS sequence"/>
</dbReference>